<feature type="region of interest" description="Disordered" evidence="1">
    <location>
        <begin position="23"/>
        <end position="70"/>
    </location>
</feature>
<dbReference type="Proteomes" id="UP001168877">
    <property type="component" value="Unassembled WGS sequence"/>
</dbReference>
<reference evidence="2" key="2">
    <citation type="submission" date="2023-06" db="EMBL/GenBank/DDBJ databases">
        <authorList>
            <person name="Swenson N.G."/>
            <person name="Wegrzyn J.L."/>
            <person name="Mcevoy S.L."/>
        </authorList>
    </citation>
    <scope>NUCLEOTIDE SEQUENCE</scope>
    <source>
        <strain evidence="2">NS2018</strain>
        <tissue evidence="2">Leaf</tissue>
    </source>
</reference>
<proteinExistence type="predicted"/>
<organism evidence="2 3">
    <name type="scientific">Acer saccharum</name>
    <name type="common">Sugar maple</name>
    <dbReference type="NCBI Taxonomy" id="4024"/>
    <lineage>
        <taxon>Eukaryota</taxon>
        <taxon>Viridiplantae</taxon>
        <taxon>Streptophyta</taxon>
        <taxon>Embryophyta</taxon>
        <taxon>Tracheophyta</taxon>
        <taxon>Spermatophyta</taxon>
        <taxon>Magnoliopsida</taxon>
        <taxon>eudicotyledons</taxon>
        <taxon>Gunneridae</taxon>
        <taxon>Pentapetalae</taxon>
        <taxon>rosids</taxon>
        <taxon>malvids</taxon>
        <taxon>Sapindales</taxon>
        <taxon>Sapindaceae</taxon>
        <taxon>Hippocastanoideae</taxon>
        <taxon>Acereae</taxon>
        <taxon>Acer</taxon>
    </lineage>
</organism>
<dbReference type="AlphaFoldDB" id="A0AA39TFS5"/>
<protein>
    <submittedName>
        <fullName evidence="2">Uncharacterized protein</fullName>
    </submittedName>
</protein>
<name>A0AA39TFS5_ACESA</name>
<evidence type="ECO:0000313" key="3">
    <source>
        <dbReference type="Proteomes" id="UP001168877"/>
    </source>
</evidence>
<gene>
    <name evidence="2" type="ORF">LWI29_021217</name>
</gene>
<feature type="compositionally biased region" description="Acidic residues" evidence="1">
    <location>
        <begin position="30"/>
        <end position="45"/>
    </location>
</feature>
<accession>A0AA39TFS5</accession>
<comment type="caution">
    <text evidence="2">The sequence shown here is derived from an EMBL/GenBank/DDBJ whole genome shotgun (WGS) entry which is preliminary data.</text>
</comment>
<sequence>MGVLWAKNVGKASYKDVVGQAASGIAPPQDYEDSEDEDASDDVVIEEPPQFEKRSASSAPTADSKGKGKSSELFTHIYTPGIQSFPKESPTTIMEEVEFEDSTVDLDLRVRCLAKRKGTCRLSQPTFKVLRMITFVDSSSDEEVTDDQGIGANVSASLSKVHSQQAREEIVVTVFVDAFVGESGH</sequence>
<dbReference type="EMBL" id="JAUESC010000002">
    <property type="protein sequence ID" value="KAK0604949.1"/>
    <property type="molecule type" value="Genomic_DNA"/>
</dbReference>
<evidence type="ECO:0000256" key="1">
    <source>
        <dbReference type="SAM" id="MobiDB-lite"/>
    </source>
</evidence>
<evidence type="ECO:0000313" key="2">
    <source>
        <dbReference type="EMBL" id="KAK0604949.1"/>
    </source>
</evidence>
<keyword evidence="3" id="KW-1185">Reference proteome</keyword>
<reference evidence="2" key="1">
    <citation type="journal article" date="2022" name="Plant J.">
        <title>Strategies of tolerance reflected in two North American maple genomes.</title>
        <authorList>
            <person name="McEvoy S.L."/>
            <person name="Sezen U.U."/>
            <person name="Trouern-Trend A."/>
            <person name="McMahon S.M."/>
            <person name="Schaberg P.G."/>
            <person name="Yang J."/>
            <person name="Wegrzyn J.L."/>
            <person name="Swenson N.G."/>
        </authorList>
    </citation>
    <scope>NUCLEOTIDE SEQUENCE</scope>
    <source>
        <strain evidence="2">NS2018</strain>
    </source>
</reference>